<sequence>MESMKTDEKLPKRRLQVSLTDEQILELQKTSEETGVSKSAIIAMAISDWMSRRNAQRDAMRV</sequence>
<comment type="caution">
    <text evidence="1">The sequence shown here is derived from an EMBL/GenBank/DDBJ whole genome shotgun (WGS) entry which is preliminary data.</text>
</comment>
<dbReference type="SUPFAM" id="SSF47598">
    <property type="entry name" value="Ribbon-helix-helix"/>
    <property type="match status" value="1"/>
</dbReference>
<organism evidence="1 2">
    <name type="scientific">Olsenella profusa F0195</name>
    <dbReference type="NCBI Taxonomy" id="1125712"/>
    <lineage>
        <taxon>Bacteria</taxon>
        <taxon>Bacillati</taxon>
        <taxon>Actinomycetota</taxon>
        <taxon>Coriobacteriia</taxon>
        <taxon>Coriobacteriales</taxon>
        <taxon>Atopobiaceae</taxon>
        <taxon>Olsenella</taxon>
    </lineage>
</organism>
<keyword evidence="2" id="KW-1185">Reference proteome</keyword>
<dbReference type="InterPro" id="IPR013321">
    <property type="entry name" value="Arc_rbn_hlx_hlx"/>
</dbReference>
<dbReference type="EMBL" id="AWEZ01000066">
    <property type="protein sequence ID" value="ERL06447.1"/>
    <property type="molecule type" value="Genomic_DNA"/>
</dbReference>
<accession>U2UTK3</accession>
<dbReference type="Gene3D" id="1.10.1220.10">
    <property type="entry name" value="Met repressor-like"/>
    <property type="match status" value="1"/>
</dbReference>
<dbReference type="Proteomes" id="UP000016638">
    <property type="component" value="Unassembled WGS sequence"/>
</dbReference>
<proteinExistence type="predicted"/>
<reference evidence="1 2" key="1">
    <citation type="submission" date="2013-08" db="EMBL/GenBank/DDBJ databases">
        <authorList>
            <person name="Durkin A.S."/>
            <person name="Haft D.R."/>
            <person name="McCorrison J."/>
            <person name="Torralba M."/>
            <person name="Gillis M."/>
            <person name="Haft D.H."/>
            <person name="Methe B."/>
            <person name="Sutton G."/>
            <person name="Nelson K.E."/>
        </authorList>
    </citation>
    <scope>NUCLEOTIDE SEQUENCE [LARGE SCALE GENOMIC DNA]</scope>
    <source>
        <strain evidence="1 2">F0195</strain>
    </source>
</reference>
<protein>
    <submittedName>
        <fullName evidence="1">Ribbon-helix-helix protein, CopG family</fullName>
    </submittedName>
</protein>
<name>U2UTK3_9ACTN</name>
<dbReference type="AlphaFoldDB" id="U2UTK3"/>
<dbReference type="InterPro" id="IPR010985">
    <property type="entry name" value="Ribbon_hlx_hlx"/>
</dbReference>
<dbReference type="GO" id="GO:0006355">
    <property type="term" value="P:regulation of DNA-templated transcription"/>
    <property type="evidence" value="ECO:0007669"/>
    <property type="project" value="InterPro"/>
</dbReference>
<evidence type="ECO:0000313" key="1">
    <source>
        <dbReference type="EMBL" id="ERL06447.1"/>
    </source>
</evidence>
<gene>
    <name evidence="1" type="ORF">HMPREF1316_2678</name>
</gene>
<evidence type="ECO:0000313" key="2">
    <source>
        <dbReference type="Proteomes" id="UP000016638"/>
    </source>
</evidence>
<dbReference type="PATRIC" id="fig|1125712.3.peg.2152"/>